<keyword evidence="1" id="KW-1133">Transmembrane helix</keyword>
<feature type="transmembrane region" description="Helical" evidence="1">
    <location>
        <begin position="57"/>
        <end position="74"/>
    </location>
</feature>
<evidence type="ECO:0000259" key="2">
    <source>
        <dbReference type="Pfam" id="PF19066"/>
    </source>
</evidence>
<reference evidence="3 4" key="1">
    <citation type="journal article" date="2015" name="Genome Announc.">
        <title>The 474-Kilobase-Pair Complete Genome Sequence of CeV-01B, a Virus Infecting Haptolina (Chrysochromulina) ericina (Prymnesiophyceae).</title>
        <authorList>
            <person name="Gallot-Lavallee L."/>
            <person name="Pagarete A."/>
            <person name="Legendre M."/>
            <person name="Santini S."/>
            <person name="Sandaa R.A."/>
            <person name="Himmelbauer H."/>
            <person name="Ogata H."/>
            <person name="Bratbak G."/>
            <person name="Claverie J.M."/>
        </authorList>
    </citation>
    <scope>NUCLEOTIDE SEQUENCE [LARGE SCALE GENOMIC DNA]</scope>
    <source>
        <strain evidence="3">CeV-01B</strain>
    </source>
</reference>
<organism evidence="3 4">
    <name type="scientific">Chrysochromulina ericina virus CeV-01B</name>
    <dbReference type="NCBI Taxonomy" id="3070830"/>
    <lineage>
        <taxon>Viruses</taxon>
        <taxon>Varidnaviria</taxon>
        <taxon>Bamfordvirae</taxon>
        <taxon>Nucleocytoviricota</taxon>
        <taxon>Megaviricetes</taxon>
        <taxon>Imitervirales</taxon>
        <taxon>Mesomimiviridae</taxon>
        <taxon>Tethysvirus</taxon>
        <taxon>Tethysvirus raunefjordenense</taxon>
    </lineage>
</organism>
<dbReference type="OrthoDB" id="26663at10239"/>
<name>A0A0N7G7K2_9VIRU</name>
<dbReference type="InterPro" id="IPR043915">
    <property type="entry name" value="P9_TM"/>
</dbReference>
<proteinExistence type="predicted"/>
<protein>
    <recommendedName>
        <fullName evidence="2">Minor capsid protein P9 transmembrane helices domain-containing protein</fullName>
    </recommendedName>
</protein>
<evidence type="ECO:0000256" key="1">
    <source>
        <dbReference type="SAM" id="Phobius"/>
    </source>
</evidence>
<accession>A0A0N7G7K2</accession>
<evidence type="ECO:0000313" key="4">
    <source>
        <dbReference type="Proteomes" id="UP000203826"/>
    </source>
</evidence>
<evidence type="ECO:0000313" key="3">
    <source>
        <dbReference type="EMBL" id="ALH23017.1"/>
    </source>
</evidence>
<keyword evidence="4" id="KW-1185">Reference proteome</keyword>
<keyword evidence="1" id="KW-0472">Membrane</keyword>
<dbReference type="Proteomes" id="UP000203826">
    <property type="component" value="Segment"/>
</dbReference>
<feature type="transmembrane region" description="Helical" evidence="1">
    <location>
        <begin position="34"/>
        <end position="51"/>
    </location>
</feature>
<dbReference type="KEGG" id="vg:26048978"/>
<keyword evidence="1" id="KW-0812">Transmembrane</keyword>
<feature type="domain" description="Minor capsid protein P9 transmembrane helices" evidence="2">
    <location>
        <begin position="5"/>
        <end position="73"/>
    </location>
</feature>
<sequence length="233" mass="26839">MTTPVWLNDPRILLRKDKIMEIWPSQDMTAEEKVNAVSRLVIILVIIGFLLTLKVNIFLLGAATLGIVYLLYYFQNRSVNKYREKFSNKLPGVYPLLTDPKMYNMNKNLFHKPTQSNPLMNVTLPEIYYDPKRKPAAPAFMPEVECQINKSVKEFVTEPFDDKKIKDKLFADLGDELTFNRSMLQYNAMPNTQVPNDQGAFQEYLYGNMISGKEGNPLALERNHTGAYDFTNP</sequence>
<dbReference type="Pfam" id="PF19066">
    <property type="entry name" value="P9_TM"/>
    <property type="match status" value="1"/>
</dbReference>
<gene>
    <name evidence="3" type="ORF">ceV_111</name>
</gene>
<dbReference type="EMBL" id="KT820662">
    <property type="protein sequence ID" value="ALH23017.1"/>
    <property type="molecule type" value="Genomic_DNA"/>
</dbReference>